<organism evidence="1 2">
    <name type="scientific">Gigaspora margarita</name>
    <dbReference type="NCBI Taxonomy" id="4874"/>
    <lineage>
        <taxon>Eukaryota</taxon>
        <taxon>Fungi</taxon>
        <taxon>Fungi incertae sedis</taxon>
        <taxon>Mucoromycota</taxon>
        <taxon>Glomeromycotina</taxon>
        <taxon>Glomeromycetes</taxon>
        <taxon>Diversisporales</taxon>
        <taxon>Gigasporaceae</taxon>
        <taxon>Gigaspora</taxon>
    </lineage>
</organism>
<evidence type="ECO:0000313" key="1">
    <source>
        <dbReference type="EMBL" id="CAG8837546.1"/>
    </source>
</evidence>
<dbReference type="Gene3D" id="3.40.50.300">
    <property type="entry name" value="P-loop containing nucleotide triphosphate hydrolases"/>
    <property type="match status" value="1"/>
</dbReference>
<protein>
    <submittedName>
        <fullName evidence="1">22220_t:CDS:1</fullName>
    </submittedName>
</protein>
<gene>
    <name evidence="1" type="ORF">GMARGA_LOCUS33546</name>
</gene>
<dbReference type="EMBL" id="CAJVQB010056125">
    <property type="protein sequence ID" value="CAG8837546.1"/>
    <property type="molecule type" value="Genomic_DNA"/>
</dbReference>
<accession>A0ABN7WQ10</accession>
<dbReference type="SUPFAM" id="SSF52540">
    <property type="entry name" value="P-loop containing nucleoside triphosphate hydrolases"/>
    <property type="match status" value="1"/>
</dbReference>
<evidence type="ECO:0000313" key="2">
    <source>
        <dbReference type="Proteomes" id="UP000789901"/>
    </source>
</evidence>
<sequence length="81" mass="8972">IPCGGLITLSQGTIEYKSKIFEETALGFTCLLYVTPEKLLLNKSLGKLCQTHLIIATSVFGIGIDMPDVHLVLHYNFLMNM</sequence>
<feature type="non-terminal residue" evidence="1">
    <location>
        <position position="1"/>
    </location>
</feature>
<name>A0ABN7WQ10_GIGMA</name>
<reference evidence="1 2" key="1">
    <citation type="submission" date="2021-06" db="EMBL/GenBank/DDBJ databases">
        <authorList>
            <person name="Kallberg Y."/>
            <person name="Tangrot J."/>
            <person name="Rosling A."/>
        </authorList>
    </citation>
    <scope>NUCLEOTIDE SEQUENCE [LARGE SCALE GENOMIC DNA]</scope>
    <source>
        <strain evidence="1 2">120-4 pot B 10/14</strain>
    </source>
</reference>
<comment type="caution">
    <text evidence="1">The sequence shown here is derived from an EMBL/GenBank/DDBJ whole genome shotgun (WGS) entry which is preliminary data.</text>
</comment>
<dbReference type="Proteomes" id="UP000789901">
    <property type="component" value="Unassembled WGS sequence"/>
</dbReference>
<proteinExistence type="predicted"/>
<feature type="non-terminal residue" evidence="1">
    <location>
        <position position="81"/>
    </location>
</feature>
<dbReference type="InterPro" id="IPR027417">
    <property type="entry name" value="P-loop_NTPase"/>
</dbReference>
<keyword evidence="2" id="KW-1185">Reference proteome</keyword>